<protein>
    <recommendedName>
        <fullName evidence="1">2EXR domain-containing protein</fullName>
    </recommendedName>
</protein>
<keyword evidence="3" id="KW-1185">Reference proteome</keyword>
<proteinExistence type="predicted"/>
<reference evidence="2 3" key="1">
    <citation type="journal article" date="2024" name="IMA Fungus">
        <title>Apiospora arundinis, a panoply of carbohydrate-active enzymes and secondary metabolites.</title>
        <authorList>
            <person name="Sorensen T."/>
            <person name="Petersen C."/>
            <person name="Muurmann A.T."/>
            <person name="Christiansen J.V."/>
            <person name="Brundto M.L."/>
            <person name="Overgaard C.K."/>
            <person name="Boysen A.T."/>
            <person name="Wollenberg R.D."/>
            <person name="Larsen T.O."/>
            <person name="Sorensen J.L."/>
            <person name="Nielsen K.L."/>
            <person name="Sondergaard T.E."/>
        </authorList>
    </citation>
    <scope>NUCLEOTIDE SEQUENCE [LARGE SCALE GENOMIC DNA]</scope>
    <source>
        <strain evidence="2 3">AAU 773</strain>
    </source>
</reference>
<dbReference type="EMBL" id="JAPCWZ010000007">
    <property type="protein sequence ID" value="KAK8856946.1"/>
    <property type="molecule type" value="Genomic_DNA"/>
</dbReference>
<name>A0ABR2I3N5_9PEZI</name>
<sequence>MTTQDPPVTPNTFHCFPRLPAELQLMVWEWAALSLHTERGAHFFSVQFLSFAEREKAKAPRVDWQIVRRCREKRTWDKWDEYPHDHSKLTPDAAYWRIMAPHWDRTKEPSYTPPQNPSTYMISDLWAACPDSRRAFLNRMKKVRRSVRRQLKVATTGADPHHENLLEMNGTFLKGAYEQMPFTLYPQRDLVCFQTPLPPTYRPNKWSIYSGFDIPFRRPEHSALEFDPSWELDIKTVPSYGGGADTWLAEILGYFLRVTSGCNAHQRLWFIDYRLRRNEWKPEVVKPWTLAPGCHVFRGHGCKFVDISSSYEYWETRSQPQDAPTGTYYHVHDFVRDLEDRMEDLSVSIDWRFLNPRYYVGHHRRHERPFVKVGILACVWE</sequence>
<dbReference type="InterPro" id="IPR045518">
    <property type="entry name" value="2EXR"/>
</dbReference>
<accession>A0ABR2I3N5</accession>
<feature type="domain" description="2EXR" evidence="1">
    <location>
        <begin position="13"/>
        <end position="141"/>
    </location>
</feature>
<evidence type="ECO:0000259" key="1">
    <source>
        <dbReference type="Pfam" id="PF20150"/>
    </source>
</evidence>
<dbReference type="Proteomes" id="UP001390339">
    <property type="component" value="Unassembled WGS sequence"/>
</dbReference>
<gene>
    <name evidence="2" type="ORF">PGQ11_012858</name>
</gene>
<dbReference type="Pfam" id="PF20150">
    <property type="entry name" value="2EXR"/>
    <property type="match status" value="1"/>
</dbReference>
<organism evidence="2 3">
    <name type="scientific">Apiospora arundinis</name>
    <dbReference type="NCBI Taxonomy" id="335852"/>
    <lineage>
        <taxon>Eukaryota</taxon>
        <taxon>Fungi</taxon>
        <taxon>Dikarya</taxon>
        <taxon>Ascomycota</taxon>
        <taxon>Pezizomycotina</taxon>
        <taxon>Sordariomycetes</taxon>
        <taxon>Xylariomycetidae</taxon>
        <taxon>Amphisphaeriales</taxon>
        <taxon>Apiosporaceae</taxon>
        <taxon>Apiospora</taxon>
    </lineage>
</organism>
<evidence type="ECO:0000313" key="2">
    <source>
        <dbReference type="EMBL" id="KAK8856946.1"/>
    </source>
</evidence>
<comment type="caution">
    <text evidence="2">The sequence shown here is derived from an EMBL/GenBank/DDBJ whole genome shotgun (WGS) entry which is preliminary data.</text>
</comment>
<evidence type="ECO:0000313" key="3">
    <source>
        <dbReference type="Proteomes" id="UP001390339"/>
    </source>
</evidence>